<dbReference type="Proteomes" id="UP001524501">
    <property type="component" value="Unassembled WGS sequence"/>
</dbReference>
<reference evidence="2 3" key="1">
    <citation type="submission" date="2022-07" db="EMBL/GenBank/DDBJ databases">
        <title>Degradation activity of malathion, p-nitrophenol and potential low-temperature adaptation strategy of Rhodococcus sp. FXJ9.536.</title>
        <authorList>
            <person name="Huang J."/>
            <person name="Huang Y."/>
        </authorList>
    </citation>
    <scope>NUCLEOTIDE SEQUENCE [LARGE SCALE GENOMIC DNA]</scope>
    <source>
        <strain evidence="2 3">FXJ9.536</strain>
    </source>
</reference>
<organism evidence="2 3">
    <name type="scientific">Rhodococcus tibetensis</name>
    <dbReference type="NCBI Taxonomy" id="2965064"/>
    <lineage>
        <taxon>Bacteria</taxon>
        <taxon>Bacillati</taxon>
        <taxon>Actinomycetota</taxon>
        <taxon>Actinomycetes</taxon>
        <taxon>Mycobacteriales</taxon>
        <taxon>Nocardiaceae</taxon>
        <taxon>Rhodococcus</taxon>
    </lineage>
</organism>
<keyword evidence="1" id="KW-1133">Transmembrane helix</keyword>
<feature type="transmembrane region" description="Helical" evidence="1">
    <location>
        <begin position="47"/>
        <end position="70"/>
    </location>
</feature>
<evidence type="ECO:0000313" key="3">
    <source>
        <dbReference type="Proteomes" id="UP001524501"/>
    </source>
</evidence>
<gene>
    <name evidence="2" type="ORF">NOF53_08435</name>
</gene>
<feature type="transmembrane region" description="Helical" evidence="1">
    <location>
        <begin position="82"/>
        <end position="107"/>
    </location>
</feature>
<keyword evidence="1" id="KW-0472">Membrane</keyword>
<evidence type="ECO:0000256" key="1">
    <source>
        <dbReference type="SAM" id="Phobius"/>
    </source>
</evidence>
<protein>
    <recommendedName>
        <fullName evidence="4">DUF4190 domain-containing protein</fullName>
    </recommendedName>
</protein>
<name>A0ABT1QAC2_9NOCA</name>
<accession>A0ABT1QAC2</accession>
<comment type="caution">
    <text evidence="2">The sequence shown here is derived from an EMBL/GenBank/DDBJ whole genome shotgun (WGS) entry which is preliminary data.</text>
</comment>
<evidence type="ECO:0000313" key="2">
    <source>
        <dbReference type="EMBL" id="MCQ4119197.1"/>
    </source>
</evidence>
<keyword evidence="1" id="KW-0812">Transmembrane</keyword>
<sequence length="110" mass="11575">MTTNTTTTPSPLSDRRRDHLPWPMRSVRPLGAYCSDVSVMLGALSIVMFWMFGFGMLLGAGAIATGIVAARHPSVEADESTSLEALIGILTGAFGIALGIVFLAAALPHM</sequence>
<keyword evidence="3" id="KW-1185">Reference proteome</keyword>
<dbReference type="EMBL" id="JANFQF010000006">
    <property type="protein sequence ID" value="MCQ4119197.1"/>
    <property type="molecule type" value="Genomic_DNA"/>
</dbReference>
<evidence type="ECO:0008006" key="4">
    <source>
        <dbReference type="Google" id="ProtNLM"/>
    </source>
</evidence>
<proteinExistence type="predicted"/>